<evidence type="ECO:0000313" key="2">
    <source>
        <dbReference type="Proteomes" id="UP001227543"/>
    </source>
</evidence>
<organism evidence="1 2">
    <name type="scientific">Colletotrichum tamarilloi</name>
    <dbReference type="NCBI Taxonomy" id="1209934"/>
    <lineage>
        <taxon>Eukaryota</taxon>
        <taxon>Fungi</taxon>
        <taxon>Dikarya</taxon>
        <taxon>Ascomycota</taxon>
        <taxon>Pezizomycotina</taxon>
        <taxon>Sordariomycetes</taxon>
        <taxon>Hypocreomycetidae</taxon>
        <taxon>Glomerellales</taxon>
        <taxon>Glomerellaceae</taxon>
        <taxon>Colletotrichum</taxon>
        <taxon>Colletotrichum acutatum species complex</taxon>
    </lineage>
</organism>
<proteinExistence type="predicted"/>
<comment type="caution">
    <text evidence="1">The sequence shown here is derived from an EMBL/GenBank/DDBJ whole genome shotgun (WGS) entry which is preliminary data.</text>
</comment>
<dbReference type="GeneID" id="85412107"/>
<name>A0ABQ9QWL3_9PEZI</name>
<dbReference type="EMBL" id="MLFU01000067">
    <property type="protein sequence ID" value="KAK1487403.1"/>
    <property type="molecule type" value="Genomic_DNA"/>
</dbReference>
<dbReference type="Proteomes" id="UP001227543">
    <property type="component" value="Unassembled WGS sequence"/>
</dbReference>
<reference evidence="1 2" key="1">
    <citation type="submission" date="2016-10" db="EMBL/GenBank/DDBJ databases">
        <title>The genome sequence of Colletotrichum fioriniae PJ7.</title>
        <authorList>
            <person name="Baroncelli R."/>
        </authorList>
    </citation>
    <scope>NUCLEOTIDE SEQUENCE [LARGE SCALE GENOMIC DNA]</scope>
    <source>
        <strain evidence="1 2">Tom-12</strain>
    </source>
</reference>
<accession>A0ABQ9QWL3</accession>
<keyword evidence="2" id="KW-1185">Reference proteome</keyword>
<dbReference type="RefSeq" id="XP_060377539.1">
    <property type="nucleotide sequence ID" value="XM_060527869.1"/>
</dbReference>
<evidence type="ECO:0000313" key="1">
    <source>
        <dbReference type="EMBL" id="KAK1487403.1"/>
    </source>
</evidence>
<gene>
    <name evidence="1" type="ORF">CTAM01_11860</name>
</gene>
<sequence length="113" mass="12298">MLHVVCLDLGSSTHHQGAAHNGSALALMLVFEGSILLEEFVTDSGVKPSSDFGDETAEELCMFLSFIELSRLLRSNHVGLIDHEIEIKLLRTIAESYSDGGDNVKILVALEKT</sequence>
<protein>
    <submittedName>
        <fullName evidence="1">Uncharacterized protein</fullName>
    </submittedName>
</protein>